<dbReference type="AlphaFoldDB" id="A0A450WIE0"/>
<feature type="compositionally biased region" description="Polar residues" evidence="1">
    <location>
        <begin position="40"/>
        <end position="49"/>
    </location>
</feature>
<dbReference type="EMBL" id="CAADFK010000102">
    <property type="protein sequence ID" value="VFK16796.1"/>
    <property type="molecule type" value="Genomic_DNA"/>
</dbReference>
<evidence type="ECO:0000313" key="2">
    <source>
        <dbReference type="EMBL" id="VFK16796.1"/>
    </source>
</evidence>
<reference evidence="2" key="1">
    <citation type="submission" date="2019-02" db="EMBL/GenBank/DDBJ databases">
        <authorList>
            <person name="Gruber-Vodicka R. H."/>
            <person name="Seah K. B. B."/>
        </authorList>
    </citation>
    <scope>NUCLEOTIDE SEQUENCE</scope>
    <source>
        <strain evidence="2">BECK_S313</strain>
    </source>
</reference>
<name>A0A450WIE0_9GAMM</name>
<gene>
    <name evidence="2" type="ORF">BECKLPF1236B_GA0070989_110214</name>
</gene>
<protein>
    <submittedName>
        <fullName evidence="2">Uncharacterized protein</fullName>
    </submittedName>
</protein>
<accession>A0A450WIE0</accession>
<evidence type="ECO:0000256" key="1">
    <source>
        <dbReference type="SAM" id="MobiDB-lite"/>
    </source>
</evidence>
<proteinExistence type="predicted"/>
<sequence>MKGKLRGQITAAADADRDEIEQAALVNVVVWKGSVGGNRGSLSPSSSQERQFRLPRHREREPHDPVRLPGLREGLTGLSADEPDRPPDEPGELACEPGYPESEREGRFRTLGVGYE</sequence>
<organism evidence="2">
    <name type="scientific">Candidatus Kentrum sp. LPFa</name>
    <dbReference type="NCBI Taxonomy" id="2126335"/>
    <lineage>
        <taxon>Bacteria</taxon>
        <taxon>Pseudomonadati</taxon>
        <taxon>Pseudomonadota</taxon>
        <taxon>Gammaproteobacteria</taxon>
        <taxon>Candidatus Kentrum</taxon>
    </lineage>
</organism>
<feature type="region of interest" description="Disordered" evidence="1">
    <location>
        <begin position="36"/>
        <end position="116"/>
    </location>
</feature>